<dbReference type="Gene3D" id="3.80.30.20">
    <property type="entry name" value="tm_1862 like domain"/>
    <property type="match status" value="1"/>
</dbReference>
<dbReference type="SUPFAM" id="SSF102114">
    <property type="entry name" value="Radical SAM enzymes"/>
    <property type="match status" value="1"/>
</dbReference>
<evidence type="ECO:0000313" key="11">
    <source>
        <dbReference type="EMBL" id="HGZ10940.1"/>
    </source>
</evidence>
<dbReference type="InterPro" id="IPR005839">
    <property type="entry name" value="Methylthiotransferase"/>
</dbReference>
<evidence type="ECO:0000259" key="9">
    <source>
        <dbReference type="PROSITE" id="PS51449"/>
    </source>
</evidence>
<dbReference type="Gene3D" id="3.40.50.12160">
    <property type="entry name" value="Methylthiotransferase, N-terminal domain"/>
    <property type="match status" value="1"/>
</dbReference>
<feature type="domain" description="MTTase N-terminal" evidence="9">
    <location>
        <begin position="41"/>
        <end position="153"/>
    </location>
</feature>
<dbReference type="PROSITE" id="PS51449">
    <property type="entry name" value="MTTASE_N"/>
    <property type="match status" value="1"/>
</dbReference>
<dbReference type="Pfam" id="PF00919">
    <property type="entry name" value="UPF0004"/>
    <property type="match status" value="1"/>
</dbReference>
<dbReference type="InterPro" id="IPR007197">
    <property type="entry name" value="rSAM"/>
</dbReference>
<dbReference type="InterPro" id="IPR020612">
    <property type="entry name" value="Methylthiotransferase_CS"/>
</dbReference>
<evidence type="ECO:0000256" key="5">
    <source>
        <dbReference type="ARBA" id="ARBA00022723"/>
    </source>
</evidence>
<dbReference type="GO" id="GO:0051539">
    <property type="term" value="F:4 iron, 4 sulfur cluster binding"/>
    <property type="evidence" value="ECO:0007669"/>
    <property type="project" value="UniProtKB-KW"/>
</dbReference>
<comment type="caution">
    <text evidence="11">The sequence shown here is derived from an EMBL/GenBank/DDBJ whole genome shotgun (WGS) entry which is preliminary data.</text>
</comment>
<keyword evidence="4" id="KW-0949">S-adenosyl-L-methionine</keyword>
<dbReference type="InterPro" id="IPR058240">
    <property type="entry name" value="rSAM_sf"/>
</dbReference>
<accession>A0A7C5EL19</accession>
<dbReference type="InterPro" id="IPR006467">
    <property type="entry name" value="MiaB-like_bact"/>
</dbReference>
<dbReference type="SFLD" id="SFLDS00029">
    <property type="entry name" value="Radical_SAM"/>
    <property type="match status" value="1"/>
</dbReference>
<comment type="cofactor">
    <cofactor evidence="1">
        <name>[4Fe-4S] cluster</name>
        <dbReference type="ChEBI" id="CHEBI:49883"/>
    </cofactor>
</comment>
<dbReference type="PROSITE" id="PS51918">
    <property type="entry name" value="RADICAL_SAM"/>
    <property type="match status" value="1"/>
</dbReference>
<sequence length="478" mass="52161">MRGTVSWAEPGLRRGSPNLRSPQQASIGGQLLRAPLLWAMPIYQIITFGCKVNQSESAALAEALGGETFAARFPDRPPEVIVVNTCTVTARADQQARQTLRRLARDYPSVPLVVTGCYAQRAPEELAVLPGVAGVWGNREKDALPEFIKKCQAGGEPVVQVKPLAPKEPFWGGGAQCFPGHTRAWLKIQDGCSHSCTYCIVPRVRGPGRSLTPQEVVRSLKTLADLGYQEVVLTGIDLGQYGQDLTPPLSLARLLDTLALLPRPRRLRLSSLEPQEVTPDLIQVLRKLPGLCPHFHLPLQSGSKAVLAAMGRPYRPDEFRDLCLALHQEFPEAAFGVDVLVGFPGESVADFEATRELLAALPLAYLHVFPYSPRPGTAAYSLKPPPAAETKRRALTLRELGQNLKAGFYRKQVGLTGEILVEGPASGRPGWLQGLSANYLRVLLPGPATWRNRLIAVRYTRVEQGFLIGEPLSPDPEP</sequence>
<dbReference type="InterPro" id="IPR013848">
    <property type="entry name" value="Methylthiotransferase_N"/>
</dbReference>
<evidence type="ECO:0000256" key="8">
    <source>
        <dbReference type="SAM" id="MobiDB-lite"/>
    </source>
</evidence>
<protein>
    <submittedName>
        <fullName evidence="11">tRNA (N(6)-L-threonylcarbamoyladenosine(37)-C(2))-methylthiotransferase MtaB</fullName>
    </submittedName>
</protein>
<dbReference type="NCBIfam" id="TIGR00089">
    <property type="entry name" value="MiaB/RimO family radical SAM methylthiotransferase"/>
    <property type="match status" value="1"/>
</dbReference>
<dbReference type="InterPro" id="IPR038135">
    <property type="entry name" value="Methylthiotransferase_N_sf"/>
</dbReference>
<evidence type="ECO:0000256" key="7">
    <source>
        <dbReference type="ARBA" id="ARBA00023014"/>
    </source>
</evidence>
<keyword evidence="2" id="KW-0004">4Fe-4S</keyword>
<keyword evidence="3 11" id="KW-0808">Transferase</keyword>
<dbReference type="GO" id="GO:0046872">
    <property type="term" value="F:metal ion binding"/>
    <property type="evidence" value="ECO:0007669"/>
    <property type="project" value="UniProtKB-KW"/>
</dbReference>
<dbReference type="InterPro" id="IPR006638">
    <property type="entry name" value="Elp3/MiaA/NifB-like_rSAM"/>
</dbReference>
<dbReference type="EMBL" id="DTKJ01000015">
    <property type="protein sequence ID" value="HGZ10940.1"/>
    <property type="molecule type" value="Genomic_DNA"/>
</dbReference>
<reference evidence="11" key="1">
    <citation type="journal article" date="2020" name="mSystems">
        <title>Genome- and Community-Level Interaction Insights into Carbon Utilization and Element Cycling Functions of Hydrothermarchaeota in Hydrothermal Sediment.</title>
        <authorList>
            <person name="Zhou Z."/>
            <person name="Liu Y."/>
            <person name="Xu W."/>
            <person name="Pan J."/>
            <person name="Luo Z.H."/>
            <person name="Li M."/>
        </authorList>
    </citation>
    <scope>NUCLEOTIDE SEQUENCE [LARGE SCALE GENOMIC DNA]</scope>
    <source>
        <strain evidence="11">SpSt-853</strain>
    </source>
</reference>
<dbReference type="PANTHER" id="PTHR11918:SF45">
    <property type="entry name" value="THREONYLCARBAMOYLADENOSINE TRNA METHYLTHIOTRANSFERASE"/>
    <property type="match status" value="1"/>
</dbReference>
<keyword evidence="7" id="KW-0411">Iron-sulfur</keyword>
<keyword evidence="5" id="KW-0479">Metal-binding</keyword>
<dbReference type="NCBIfam" id="TIGR01579">
    <property type="entry name" value="MiaB-like-C"/>
    <property type="match status" value="1"/>
</dbReference>
<name>A0A7C5EL19_9BACT</name>
<dbReference type="SFLD" id="SFLDG01061">
    <property type="entry name" value="methylthiotransferase"/>
    <property type="match status" value="1"/>
</dbReference>
<feature type="domain" description="Radical SAM core" evidence="10">
    <location>
        <begin position="178"/>
        <end position="410"/>
    </location>
</feature>
<evidence type="ECO:0000256" key="6">
    <source>
        <dbReference type="ARBA" id="ARBA00023004"/>
    </source>
</evidence>
<evidence type="ECO:0000256" key="4">
    <source>
        <dbReference type="ARBA" id="ARBA00022691"/>
    </source>
</evidence>
<dbReference type="SMART" id="SM00729">
    <property type="entry name" value="Elp3"/>
    <property type="match status" value="1"/>
</dbReference>
<proteinExistence type="predicted"/>
<feature type="region of interest" description="Disordered" evidence="8">
    <location>
        <begin position="1"/>
        <end position="24"/>
    </location>
</feature>
<dbReference type="AlphaFoldDB" id="A0A7C5EL19"/>
<dbReference type="PROSITE" id="PS01278">
    <property type="entry name" value="MTTASE_RADICAL"/>
    <property type="match status" value="1"/>
</dbReference>
<dbReference type="InterPro" id="IPR023404">
    <property type="entry name" value="rSAM_horseshoe"/>
</dbReference>
<dbReference type="CDD" id="cd01335">
    <property type="entry name" value="Radical_SAM"/>
    <property type="match status" value="1"/>
</dbReference>
<evidence type="ECO:0000256" key="3">
    <source>
        <dbReference type="ARBA" id="ARBA00022679"/>
    </source>
</evidence>
<evidence type="ECO:0000256" key="2">
    <source>
        <dbReference type="ARBA" id="ARBA00022485"/>
    </source>
</evidence>
<evidence type="ECO:0000259" key="10">
    <source>
        <dbReference type="PROSITE" id="PS51918"/>
    </source>
</evidence>
<dbReference type="SFLD" id="SFLDG01082">
    <property type="entry name" value="B12-binding_domain_containing"/>
    <property type="match status" value="1"/>
</dbReference>
<evidence type="ECO:0000256" key="1">
    <source>
        <dbReference type="ARBA" id="ARBA00001966"/>
    </source>
</evidence>
<gene>
    <name evidence="11" type="primary">mtaB</name>
    <name evidence="11" type="ORF">ENW48_01820</name>
</gene>
<organism evidence="11">
    <name type="scientific">Desulfobacca acetoxidans</name>
    <dbReference type="NCBI Taxonomy" id="60893"/>
    <lineage>
        <taxon>Bacteria</taxon>
        <taxon>Pseudomonadati</taxon>
        <taxon>Thermodesulfobacteriota</taxon>
        <taxon>Desulfobaccia</taxon>
        <taxon>Desulfobaccales</taxon>
        <taxon>Desulfobaccaceae</taxon>
        <taxon>Desulfobacca</taxon>
    </lineage>
</organism>
<keyword evidence="6" id="KW-0408">Iron</keyword>
<dbReference type="Pfam" id="PF04055">
    <property type="entry name" value="Radical_SAM"/>
    <property type="match status" value="1"/>
</dbReference>
<dbReference type="GO" id="GO:0035598">
    <property type="term" value="F:tRNA (N(6)-L-threonylcarbamoyladenosine(37)-C(2))-methylthiotransferase activity"/>
    <property type="evidence" value="ECO:0007669"/>
    <property type="project" value="TreeGrafter"/>
</dbReference>
<dbReference type="PANTHER" id="PTHR11918">
    <property type="entry name" value="RADICAL SAM PROTEINS"/>
    <property type="match status" value="1"/>
</dbReference>